<keyword evidence="3" id="KW-1185">Reference proteome</keyword>
<evidence type="ECO:0000313" key="3">
    <source>
        <dbReference type="Proteomes" id="UP000293995"/>
    </source>
</evidence>
<organism evidence="2 3">
    <name type="scientific">Microbacterium protaetiae</name>
    <dbReference type="NCBI Taxonomy" id="2509458"/>
    <lineage>
        <taxon>Bacteria</taxon>
        <taxon>Bacillati</taxon>
        <taxon>Actinomycetota</taxon>
        <taxon>Actinomycetes</taxon>
        <taxon>Micrococcales</taxon>
        <taxon>Microbacteriaceae</taxon>
        <taxon>Microbacterium</taxon>
    </lineage>
</organism>
<feature type="transmembrane region" description="Helical" evidence="1">
    <location>
        <begin position="226"/>
        <end position="250"/>
    </location>
</feature>
<evidence type="ECO:0000256" key="1">
    <source>
        <dbReference type="SAM" id="Phobius"/>
    </source>
</evidence>
<feature type="transmembrane region" description="Helical" evidence="1">
    <location>
        <begin position="392"/>
        <end position="411"/>
    </location>
</feature>
<feature type="transmembrane region" description="Helical" evidence="1">
    <location>
        <begin position="160"/>
        <end position="180"/>
    </location>
</feature>
<dbReference type="AlphaFoldDB" id="A0A4P6EF45"/>
<proteinExistence type="predicted"/>
<name>A0A4P6EF45_9MICO</name>
<dbReference type="OrthoDB" id="637094at2"/>
<feature type="transmembrane region" description="Helical" evidence="1">
    <location>
        <begin position="186"/>
        <end position="205"/>
    </location>
</feature>
<evidence type="ECO:0000313" key="2">
    <source>
        <dbReference type="EMBL" id="QAY60982.1"/>
    </source>
</evidence>
<feature type="transmembrane region" description="Helical" evidence="1">
    <location>
        <begin position="432"/>
        <end position="451"/>
    </location>
</feature>
<dbReference type="KEGG" id="mprt:ET475_13950"/>
<feature type="transmembrane region" description="Helical" evidence="1">
    <location>
        <begin position="325"/>
        <end position="347"/>
    </location>
</feature>
<dbReference type="InterPro" id="IPR047928">
    <property type="entry name" value="Perm_prefix_1"/>
</dbReference>
<accession>A0A4P6EF45</accession>
<feature type="transmembrane region" description="Helical" evidence="1">
    <location>
        <begin position="262"/>
        <end position="279"/>
    </location>
</feature>
<feature type="transmembrane region" description="Helical" evidence="1">
    <location>
        <begin position="359"/>
        <end position="380"/>
    </location>
</feature>
<keyword evidence="1" id="KW-0812">Transmembrane</keyword>
<feature type="transmembrane region" description="Helical" evidence="1">
    <location>
        <begin position="300"/>
        <end position="319"/>
    </location>
</feature>
<dbReference type="EMBL" id="CP035494">
    <property type="protein sequence ID" value="QAY60982.1"/>
    <property type="molecule type" value="Genomic_DNA"/>
</dbReference>
<dbReference type="Proteomes" id="UP000293995">
    <property type="component" value="Chromosome"/>
</dbReference>
<protein>
    <submittedName>
        <fullName evidence="2">Efflux RND transporter permease subunit</fullName>
    </submittedName>
</protein>
<gene>
    <name evidence="2" type="ORF">ET475_13950</name>
</gene>
<sequence>MTHMDTDIETRIGQWRGYLSRRPALRPDDVRELEAHLRDQIDGLQSGGLSEDEAFLIAVGRIGKIDEVSREYAREHSDRLWKQLIGPDEQAATAQRGERRSFVLALAMAVGAGLAVKLPWLLGLWGYDSADFILRNAPALVLVFLAGYLLLRRRASVRTWIIVAVPFAVTFTVMNVFPFALNGTTLVLAAIHVIVGLWLTTGIAYMNGAWRSHTARMDFLRFTGEWFVYLALIALGGGLLAGLTLGVFSAVGTNLDVFVSEWMIPCGAAGAVVIAAWLVEIKQSVIENIAPVLTRVFTPLFTALLLALIVSAGIHGSFIEEGRELLIMFDIVLLVVVALLLYSISARDPQQRVGWFDRLQLLMIVAALVVDVLVLVAIMGRIGEFGASANKLATLGVNLVLFVNLAGGAWWHLRFIMRRSTFAAVERWQTGYLPVYAAWAAVVVLVFPPVFGFA</sequence>
<dbReference type="NCBIfam" id="NF038403">
    <property type="entry name" value="perm_prefix_1"/>
    <property type="match status" value="1"/>
</dbReference>
<keyword evidence="1" id="KW-0472">Membrane</keyword>
<keyword evidence="1" id="KW-1133">Transmembrane helix</keyword>
<feature type="transmembrane region" description="Helical" evidence="1">
    <location>
        <begin position="102"/>
        <end position="120"/>
    </location>
</feature>
<feature type="transmembrane region" description="Helical" evidence="1">
    <location>
        <begin position="132"/>
        <end position="151"/>
    </location>
</feature>
<reference evidence="2 3" key="1">
    <citation type="submission" date="2019-01" db="EMBL/GenBank/DDBJ databases">
        <title>Genome sequencing of strain DFW100M-13.</title>
        <authorList>
            <person name="Heo J."/>
            <person name="Kim S.-J."/>
            <person name="Kim J.-S."/>
            <person name="Hong S.-B."/>
            <person name="Kwon S.-W."/>
        </authorList>
    </citation>
    <scope>NUCLEOTIDE SEQUENCE [LARGE SCALE GENOMIC DNA]</scope>
    <source>
        <strain evidence="2 3">DFW100M-13</strain>
    </source>
</reference>